<proteinExistence type="predicted"/>
<gene>
    <name evidence="2" type="ORF">G3569_17995</name>
</gene>
<keyword evidence="3" id="KW-1185">Reference proteome</keyword>
<sequence>MEDYYQIGIHKKKQRVVLERIQDCLNSVVNKLHKIDYDIEKLESDEEFAELTVNTLERVIKTLNAQKREYFSNLIANSAVNINSKKREEMRSMSALLDQLEIVHILTLEKVMKLPHDQSVHFFGPVRTISDFDVREFSKKEHHALGTLDELGLIDLSEVPIGKDNYVVPLKVNSRGISFHKWITEPKN</sequence>
<evidence type="ECO:0000256" key="1">
    <source>
        <dbReference type="SAM" id="Coils"/>
    </source>
</evidence>
<dbReference type="EMBL" id="JAALLS010000048">
    <property type="protein sequence ID" value="NGP90252.1"/>
    <property type="molecule type" value="Genomic_DNA"/>
</dbReference>
<name>A0A6M1TJM4_9BACT</name>
<accession>A0A6M1TJM4</accession>
<evidence type="ECO:0000313" key="2">
    <source>
        <dbReference type="EMBL" id="NGP90252.1"/>
    </source>
</evidence>
<dbReference type="AlphaFoldDB" id="A0A6M1TJM4"/>
<evidence type="ECO:0000313" key="3">
    <source>
        <dbReference type="Proteomes" id="UP000479132"/>
    </source>
</evidence>
<feature type="coiled-coil region" evidence="1">
    <location>
        <begin position="39"/>
        <end position="73"/>
    </location>
</feature>
<reference evidence="2 3" key="1">
    <citation type="submission" date="2020-02" db="EMBL/GenBank/DDBJ databases">
        <title>Aliifodinibius halophilus 2W32, complete genome.</title>
        <authorList>
            <person name="Li Y."/>
            <person name="Wu S."/>
        </authorList>
    </citation>
    <scope>NUCLEOTIDE SEQUENCE [LARGE SCALE GENOMIC DNA]</scope>
    <source>
        <strain evidence="2 3">2W32</strain>
    </source>
</reference>
<dbReference type="Proteomes" id="UP000479132">
    <property type="component" value="Unassembled WGS sequence"/>
</dbReference>
<protein>
    <submittedName>
        <fullName evidence="2">Uncharacterized protein</fullName>
    </submittedName>
</protein>
<dbReference type="RefSeq" id="WP_165271474.1">
    <property type="nucleotide sequence ID" value="NZ_JAALLS010000048.1"/>
</dbReference>
<comment type="caution">
    <text evidence="2">The sequence shown here is derived from an EMBL/GenBank/DDBJ whole genome shotgun (WGS) entry which is preliminary data.</text>
</comment>
<organism evidence="2 3">
    <name type="scientific">Fodinibius halophilus</name>
    <dbReference type="NCBI Taxonomy" id="1736908"/>
    <lineage>
        <taxon>Bacteria</taxon>
        <taxon>Pseudomonadati</taxon>
        <taxon>Balneolota</taxon>
        <taxon>Balneolia</taxon>
        <taxon>Balneolales</taxon>
        <taxon>Balneolaceae</taxon>
        <taxon>Fodinibius</taxon>
    </lineage>
</organism>
<keyword evidence="1" id="KW-0175">Coiled coil</keyword>